<evidence type="ECO:0000313" key="2">
    <source>
        <dbReference type="Proteomes" id="UP000183287"/>
    </source>
</evidence>
<name>A0A1I4MRA8_9PROT</name>
<gene>
    <name evidence="1" type="ORF">SAMN05421863_101141</name>
</gene>
<sequence>MSQCFLWYGLIVDKNIAQQGLFKILSEIELGVMPTLI</sequence>
<organism evidence="1 2">
    <name type="scientific">Nitrosomonas communis</name>
    <dbReference type="NCBI Taxonomy" id="44574"/>
    <lineage>
        <taxon>Bacteria</taxon>
        <taxon>Pseudomonadati</taxon>
        <taxon>Pseudomonadota</taxon>
        <taxon>Betaproteobacteria</taxon>
        <taxon>Nitrosomonadales</taxon>
        <taxon>Nitrosomonadaceae</taxon>
        <taxon>Nitrosomonas</taxon>
    </lineage>
</organism>
<proteinExistence type="predicted"/>
<reference evidence="2" key="1">
    <citation type="submission" date="2016-10" db="EMBL/GenBank/DDBJ databases">
        <authorList>
            <person name="Varghese N."/>
            <person name="Submissions S."/>
        </authorList>
    </citation>
    <scope>NUCLEOTIDE SEQUENCE [LARGE SCALE GENOMIC DNA]</scope>
    <source>
        <strain evidence="2">Nm44</strain>
    </source>
</reference>
<dbReference type="EMBL" id="FOUB01000011">
    <property type="protein sequence ID" value="SFM05533.1"/>
    <property type="molecule type" value="Genomic_DNA"/>
</dbReference>
<keyword evidence="2" id="KW-1185">Reference proteome</keyword>
<dbReference type="AlphaFoldDB" id="A0A1I4MRA8"/>
<evidence type="ECO:0000313" key="1">
    <source>
        <dbReference type="EMBL" id="SFM05533.1"/>
    </source>
</evidence>
<protein>
    <submittedName>
        <fullName evidence="1">Uncharacterized protein</fullName>
    </submittedName>
</protein>
<accession>A0A1I4MRA8</accession>
<dbReference type="Proteomes" id="UP000183287">
    <property type="component" value="Unassembled WGS sequence"/>
</dbReference>